<dbReference type="Proteomes" id="UP000054564">
    <property type="component" value="Unassembled WGS sequence"/>
</dbReference>
<keyword evidence="9" id="KW-0862">Zinc</keyword>
<dbReference type="SUPFAM" id="SSF56672">
    <property type="entry name" value="DNA/RNA polymerases"/>
    <property type="match status" value="1"/>
</dbReference>
<dbReference type="PANTHER" id="PTHR24559:SF444">
    <property type="entry name" value="REVERSE TRANSCRIPTASE DOMAIN-CONTAINING PROTEIN"/>
    <property type="match status" value="1"/>
</dbReference>
<evidence type="ECO:0000259" key="11">
    <source>
        <dbReference type="PROSITE" id="PS50158"/>
    </source>
</evidence>
<dbReference type="InterPro" id="IPR036875">
    <property type="entry name" value="Znf_CCHC_sf"/>
</dbReference>
<dbReference type="Gene3D" id="2.40.70.10">
    <property type="entry name" value="Acid Proteases"/>
    <property type="match status" value="1"/>
</dbReference>
<dbReference type="GO" id="GO:0003964">
    <property type="term" value="F:RNA-directed DNA polymerase activity"/>
    <property type="evidence" value="ECO:0007669"/>
    <property type="project" value="UniProtKB-KW"/>
</dbReference>
<evidence type="ECO:0000256" key="7">
    <source>
        <dbReference type="ARBA" id="ARBA00022801"/>
    </source>
</evidence>
<dbReference type="PROSITE" id="PS50878">
    <property type="entry name" value="RT_POL"/>
    <property type="match status" value="1"/>
</dbReference>
<reference evidence="14" key="1">
    <citation type="submission" date="2014-03" db="EMBL/GenBank/DDBJ databases">
        <title>The Genome Sequence of Puccinia striiformis f. sp. tritici PST-78.</title>
        <authorList>
            <consortium name="The Broad Institute Genome Sequencing Platform"/>
            <person name="Cuomo C."/>
            <person name="Hulbert S."/>
            <person name="Chen X."/>
            <person name="Walker B."/>
            <person name="Young S.K."/>
            <person name="Zeng Q."/>
            <person name="Gargeya S."/>
            <person name="Fitzgerald M."/>
            <person name="Haas B."/>
            <person name="Abouelleil A."/>
            <person name="Alvarado L."/>
            <person name="Arachchi H.M."/>
            <person name="Berlin A.M."/>
            <person name="Chapman S.B."/>
            <person name="Goldberg J."/>
            <person name="Griggs A."/>
            <person name="Gujja S."/>
            <person name="Hansen M."/>
            <person name="Howarth C."/>
            <person name="Imamovic A."/>
            <person name="Larimer J."/>
            <person name="McCowan C."/>
            <person name="Montmayeur A."/>
            <person name="Murphy C."/>
            <person name="Neiman D."/>
            <person name="Pearson M."/>
            <person name="Priest M."/>
            <person name="Roberts A."/>
            <person name="Saif S."/>
            <person name="Shea T."/>
            <person name="Sisk P."/>
            <person name="Sykes S."/>
            <person name="Wortman J."/>
            <person name="Nusbaum C."/>
            <person name="Birren B."/>
        </authorList>
    </citation>
    <scope>NUCLEOTIDE SEQUENCE [LARGE SCALE GENOMIC DNA]</scope>
    <source>
        <strain evidence="14">race PST-78</strain>
    </source>
</reference>
<dbReference type="GO" id="GO:0006397">
    <property type="term" value="P:mRNA processing"/>
    <property type="evidence" value="ECO:0007669"/>
    <property type="project" value="UniProtKB-KW"/>
</dbReference>
<dbReference type="CDD" id="cd00303">
    <property type="entry name" value="retropepsin_like"/>
    <property type="match status" value="1"/>
</dbReference>
<dbReference type="InterPro" id="IPR000477">
    <property type="entry name" value="RT_dom"/>
</dbReference>
<name>A0A0L0UWV2_9BASI</name>
<dbReference type="Gene3D" id="3.30.70.270">
    <property type="match status" value="1"/>
</dbReference>
<keyword evidence="9" id="KW-0863">Zinc-finger</keyword>
<keyword evidence="14" id="KW-1185">Reference proteome</keyword>
<dbReference type="GO" id="GO:0003676">
    <property type="term" value="F:nucleic acid binding"/>
    <property type="evidence" value="ECO:0007669"/>
    <property type="project" value="InterPro"/>
</dbReference>
<keyword evidence="6" id="KW-0255">Endonuclease</keyword>
<dbReference type="Pfam" id="PF00078">
    <property type="entry name" value="RVT_1"/>
    <property type="match status" value="1"/>
</dbReference>
<keyword evidence="9" id="KW-0479">Metal-binding</keyword>
<evidence type="ECO:0000256" key="9">
    <source>
        <dbReference type="PROSITE-ProRule" id="PRU00047"/>
    </source>
</evidence>
<evidence type="ECO:0000256" key="2">
    <source>
        <dbReference type="ARBA" id="ARBA00022670"/>
    </source>
</evidence>
<keyword evidence="1" id="KW-0507">mRNA processing</keyword>
<dbReference type="GO" id="GO:0004519">
    <property type="term" value="F:endonuclease activity"/>
    <property type="evidence" value="ECO:0007669"/>
    <property type="project" value="UniProtKB-KW"/>
</dbReference>
<dbReference type="EMBL" id="AJIL01000214">
    <property type="protein sequence ID" value="KNE91229.1"/>
    <property type="molecule type" value="Genomic_DNA"/>
</dbReference>
<dbReference type="GO" id="GO:0006508">
    <property type="term" value="P:proteolysis"/>
    <property type="evidence" value="ECO:0007669"/>
    <property type="project" value="UniProtKB-KW"/>
</dbReference>
<dbReference type="CDD" id="cd01647">
    <property type="entry name" value="RT_LTR"/>
    <property type="match status" value="1"/>
</dbReference>
<organism evidence="13 14">
    <name type="scientific">Puccinia striiformis f. sp. tritici PST-78</name>
    <dbReference type="NCBI Taxonomy" id="1165861"/>
    <lineage>
        <taxon>Eukaryota</taxon>
        <taxon>Fungi</taxon>
        <taxon>Dikarya</taxon>
        <taxon>Basidiomycota</taxon>
        <taxon>Pucciniomycotina</taxon>
        <taxon>Pucciniomycetes</taxon>
        <taxon>Pucciniales</taxon>
        <taxon>Pucciniaceae</taxon>
        <taxon>Puccinia</taxon>
    </lineage>
</organism>
<keyword evidence="7" id="KW-0378">Hydrolase</keyword>
<dbReference type="PROSITE" id="PS50158">
    <property type="entry name" value="ZF_CCHC"/>
    <property type="match status" value="1"/>
</dbReference>
<evidence type="ECO:0000256" key="6">
    <source>
        <dbReference type="ARBA" id="ARBA00022759"/>
    </source>
</evidence>
<dbReference type="Gene3D" id="3.10.10.10">
    <property type="entry name" value="HIV Type 1 Reverse Transcriptase, subunit A, domain 1"/>
    <property type="match status" value="1"/>
</dbReference>
<feature type="compositionally biased region" description="Low complexity" evidence="10">
    <location>
        <begin position="371"/>
        <end position="387"/>
    </location>
</feature>
<keyword evidence="5" id="KW-0540">Nuclease</keyword>
<dbReference type="InterPro" id="IPR043502">
    <property type="entry name" value="DNA/RNA_pol_sf"/>
</dbReference>
<evidence type="ECO:0000256" key="1">
    <source>
        <dbReference type="ARBA" id="ARBA00022664"/>
    </source>
</evidence>
<evidence type="ECO:0000256" key="5">
    <source>
        <dbReference type="ARBA" id="ARBA00022722"/>
    </source>
</evidence>
<evidence type="ECO:0000256" key="4">
    <source>
        <dbReference type="ARBA" id="ARBA00022695"/>
    </source>
</evidence>
<sequence>MSVQHSPKAPRAPRSARLAPAPPANGTEYTPEELERMTPDERLWLAEHPLRLVPRNPEDQIDLDDSIDAPEAYSDANLDDTSDAHMSASSENFPLDAMFPPPDSTLAKLKLREYDLATPSTIRGGPSRIMIPPVLPTLACVSTSRPAAPKMPNLYQFTSRGYRPNNNCRDDAPQADDPYQYWSKDVGAIFKRWSFANCPKYNGTVKMDVRSWLKKMEMFLAIHLAHPVIWSQFGLLMLTGRAVWDMEVLHSSKKTITTWEEFSAWITSADPLSVSKHVVAEQWETLRMGPNESFEKFYKRFQEWLALAHWYKFQFDACTGLSLRLSSGLKTKINNLMAVEERKGTPMDFDTIVLACMDKDNQYRSTLNATSSASGSKRPAKASSSSSKKTKPNDSGKRVCYNCNGENHVSSKCPEPKTEKQLKYEAKRAASGSNSGTEKLEDKAMVSLSNDSLCDSFGFKSESLEVVSHGNDRLKANFFHKVGSRLANVLFDTGAGSSYVSEKFLALESLSTFSSPVPFAVTGAFGDVISNSKLSSLDLVFSEAFTPINCRVAPLANYNIILGRDWISSYVESTNWARNEWRINAPNGKIISFFPGSGTFAPSSHNLAMTSDDLDIIPMSRFSDLFSTIDSVSQKERTVEHLIDTGDAKPVFQQVRQLSPALLQELKEHLKKLQSTGFIRPSTSPWSSPILFAKNANSSLRFCVDYRALNSVTKRDHHPLPLIQECFDSLKNVKFFTKIDLQQGFHQMKISPKDVPKTAFGTKYGHFEWSVMPFGLVNAPSTFQRMMTHVLREYIDDFVQVYLDDILIYSASEEEHLQHVKLVLEVLLCWASGFSQ</sequence>
<dbReference type="InterPro" id="IPR043128">
    <property type="entry name" value="Rev_trsase/Diguanyl_cyclase"/>
</dbReference>
<dbReference type="SUPFAM" id="SSF50630">
    <property type="entry name" value="Acid proteases"/>
    <property type="match status" value="1"/>
</dbReference>
<dbReference type="AlphaFoldDB" id="A0A0L0UWV2"/>
<feature type="region of interest" description="Disordered" evidence="10">
    <location>
        <begin position="367"/>
        <end position="397"/>
    </location>
</feature>
<dbReference type="SMART" id="SM00343">
    <property type="entry name" value="ZnF_C2HC"/>
    <property type="match status" value="1"/>
</dbReference>
<dbReference type="Gene3D" id="4.10.60.10">
    <property type="entry name" value="Zinc finger, CCHC-type"/>
    <property type="match status" value="1"/>
</dbReference>
<dbReference type="STRING" id="1165861.A0A0L0UWV2"/>
<gene>
    <name evidence="13" type="ORF">PSTG_15357</name>
</gene>
<feature type="domain" description="Reverse transcriptase" evidence="12">
    <location>
        <begin position="674"/>
        <end position="836"/>
    </location>
</feature>
<evidence type="ECO:0000313" key="13">
    <source>
        <dbReference type="EMBL" id="KNE91229.1"/>
    </source>
</evidence>
<keyword evidence="4" id="KW-0548">Nucleotidyltransferase</keyword>
<dbReference type="GO" id="GO:0008270">
    <property type="term" value="F:zinc ion binding"/>
    <property type="evidence" value="ECO:0007669"/>
    <property type="project" value="UniProtKB-KW"/>
</dbReference>
<keyword evidence="3" id="KW-0808">Transferase</keyword>
<accession>A0A0L0UWV2</accession>
<protein>
    <recommendedName>
        <fullName evidence="15">CCHC-type domain-containing protein</fullName>
    </recommendedName>
</protein>
<evidence type="ECO:0000256" key="10">
    <source>
        <dbReference type="SAM" id="MobiDB-lite"/>
    </source>
</evidence>
<proteinExistence type="predicted"/>
<dbReference type="InterPro" id="IPR053134">
    <property type="entry name" value="RNA-dir_DNA_polymerase"/>
</dbReference>
<dbReference type="PANTHER" id="PTHR24559">
    <property type="entry name" value="TRANSPOSON TY3-I GAG-POL POLYPROTEIN"/>
    <property type="match status" value="1"/>
</dbReference>
<evidence type="ECO:0000259" key="12">
    <source>
        <dbReference type="PROSITE" id="PS50878"/>
    </source>
</evidence>
<comment type="caution">
    <text evidence="13">The sequence shown here is derived from an EMBL/GenBank/DDBJ whole genome shotgun (WGS) entry which is preliminary data.</text>
</comment>
<dbReference type="InterPro" id="IPR021109">
    <property type="entry name" value="Peptidase_aspartic_dom_sf"/>
</dbReference>
<feature type="region of interest" description="Disordered" evidence="10">
    <location>
        <begin position="71"/>
        <end position="99"/>
    </location>
</feature>
<evidence type="ECO:0000256" key="8">
    <source>
        <dbReference type="ARBA" id="ARBA00022918"/>
    </source>
</evidence>
<dbReference type="FunFam" id="3.10.10.10:FF:000007">
    <property type="entry name" value="Retrovirus-related Pol polyprotein from transposon 17.6-like Protein"/>
    <property type="match status" value="1"/>
</dbReference>
<feature type="region of interest" description="Disordered" evidence="10">
    <location>
        <begin position="1"/>
        <end position="41"/>
    </location>
</feature>
<keyword evidence="2" id="KW-0645">Protease</keyword>
<evidence type="ECO:0000256" key="3">
    <source>
        <dbReference type="ARBA" id="ARBA00022679"/>
    </source>
</evidence>
<dbReference type="InterPro" id="IPR001878">
    <property type="entry name" value="Znf_CCHC"/>
</dbReference>
<dbReference type="Pfam" id="PF08284">
    <property type="entry name" value="RVP_2"/>
    <property type="match status" value="1"/>
</dbReference>
<evidence type="ECO:0008006" key="15">
    <source>
        <dbReference type="Google" id="ProtNLM"/>
    </source>
</evidence>
<dbReference type="SUPFAM" id="SSF57756">
    <property type="entry name" value="Retrovirus zinc finger-like domains"/>
    <property type="match status" value="1"/>
</dbReference>
<feature type="compositionally biased region" description="Low complexity" evidence="10">
    <location>
        <begin position="7"/>
        <end position="19"/>
    </location>
</feature>
<dbReference type="Pfam" id="PF00098">
    <property type="entry name" value="zf-CCHC"/>
    <property type="match status" value="1"/>
</dbReference>
<keyword evidence="8" id="KW-0695">RNA-directed DNA polymerase</keyword>
<feature type="domain" description="CCHC-type" evidence="11">
    <location>
        <begin position="400"/>
        <end position="415"/>
    </location>
</feature>
<dbReference type="GO" id="GO:0008233">
    <property type="term" value="F:peptidase activity"/>
    <property type="evidence" value="ECO:0007669"/>
    <property type="project" value="UniProtKB-KW"/>
</dbReference>
<evidence type="ECO:0000313" key="14">
    <source>
        <dbReference type="Proteomes" id="UP000054564"/>
    </source>
</evidence>